<evidence type="ECO:0000313" key="3">
    <source>
        <dbReference type="EMBL" id="KAE8127430.1"/>
    </source>
</evidence>
<dbReference type="GO" id="GO:0052592">
    <property type="term" value="F:oxidoreductase activity, acting on CH or CH2 groups, with an iron-sulfur protein as acceptor"/>
    <property type="evidence" value="ECO:0007669"/>
    <property type="project" value="TreeGrafter"/>
</dbReference>
<name>A0A5N6S3Y9_9BIFI</name>
<gene>
    <name evidence="3" type="ORF">DDE84_08050</name>
</gene>
<accession>A0A5N6S3Y9</accession>
<organism evidence="3 4">
    <name type="scientific">Bifidobacterium tibiigranuli</name>
    <dbReference type="NCBI Taxonomy" id="2172043"/>
    <lineage>
        <taxon>Bacteria</taxon>
        <taxon>Bacillati</taxon>
        <taxon>Actinomycetota</taxon>
        <taxon>Actinomycetes</taxon>
        <taxon>Bifidobacteriales</taxon>
        <taxon>Bifidobacteriaceae</taxon>
        <taxon>Bifidobacterium</taxon>
    </lineage>
</organism>
<evidence type="ECO:0000313" key="4">
    <source>
        <dbReference type="Proteomes" id="UP000325415"/>
    </source>
</evidence>
<sequence length="456" mass="51130">MDRVSQVIQGGYCIGCGVCPFVDASLAMRMDEDGKYQAVELSQEHSDIASRVCPFANGEYNEDVLGKEIFGSVSGIQHDDVLGFYLKTYIGHAVSGGFRDKGSSGGLVNWMASKLLAADKVDAVIHVKESSDGNVMYSYQVSRSVQEIQNGAKSKYYPIELSEVLDYVKNHDERFVVIGIPCFIKALRLLEEEDESIRNRIKYHIGLVCGHLKSSFFALAEAWESGIDPEHVKNVDFRYKLPDRPANDYAIKATGISNGKPIEVVKPTRELSTTNWGYGYFKYNACEYCDDVLAETADVTCGDAWLPGYQSDGKGTNVVVVRNSDILDLLEKFSSETQLEEVPSELVVQSQSSGVRHRREGLSYRLHLKDEAGEWRPTKRVSATDNIPRNRKRVYEGRIQLMNESFTAFHGAQESGEGMSFFVRHMGPIVKAYKKADNPLWRRIARKVKRILSGTR</sequence>
<feature type="domain" description="Coenzyme F420 hydrogenase/dehydrogenase beta subunit N-terminal" evidence="1">
    <location>
        <begin position="89"/>
        <end position="165"/>
    </location>
</feature>
<dbReference type="InterPro" id="IPR007516">
    <property type="entry name" value="Co_F420_Hydgase/DH_bsu_N"/>
</dbReference>
<protein>
    <submittedName>
        <fullName evidence="3">Coenzyme F420 hydrogenase</fullName>
    </submittedName>
</protein>
<keyword evidence="4" id="KW-1185">Reference proteome</keyword>
<dbReference type="PANTHER" id="PTHR31332:SF0">
    <property type="entry name" value="7-HYDROXYMETHYL CHLOROPHYLL A REDUCTASE, CHLOROPLASTIC"/>
    <property type="match status" value="1"/>
</dbReference>
<proteinExistence type="predicted"/>
<dbReference type="PANTHER" id="PTHR31332">
    <property type="entry name" value="7-HYDROXYMETHYL CHLOROPHYLL A REDUCTASE, CHLOROPLASTIC"/>
    <property type="match status" value="1"/>
</dbReference>
<reference evidence="3 4" key="1">
    <citation type="submission" date="2018-04" db="EMBL/GenBank/DDBJ databases">
        <authorList>
            <person name="Eckel V.P."/>
            <person name="Vogel R.F."/>
        </authorList>
    </citation>
    <scope>NUCLEOTIDE SEQUENCE [LARGE SCALE GENOMIC DNA]</scope>
    <source>
        <strain evidence="4">TMW 2.1764</strain>
    </source>
</reference>
<feature type="domain" description="Coenzyme F420 hydrogenase/dehydrogenase beta subunit C-terminal" evidence="2">
    <location>
        <begin position="173"/>
        <end position="343"/>
    </location>
</feature>
<dbReference type="InterPro" id="IPR007525">
    <property type="entry name" value="FrhB_FdhB_C"/>
</dbReference>
<evidence type="ECO:0000259" key="2">
    <source>
        <dbReference type="Pfam" id="PF04432"/>
    </source>
</evidence>
<dbReference type="AlphaFoldDB" id="A0A5N6S3Y9"/>
<evidence type="ECO:0000259" key="1">
    <source>
        <dbReference type="Pfam" id="PF04422"/>
    </source>
</evidence>
<dbReference type="RefSeq" id="WP_152581192.1">
    <property type="nucleotide sequence ID" value="NZ_QDAG01000008.1"/>
</dbReference>
<dbReference type="GeneID" id="78127632"/>
<dbReference type="EMBL" id="QDAG01000008">
    <property type="protein sequence ID" value="KAE8127430.1"/>
    <property type="molecule type" value="Genomic_DNA"/>
</dbReference>
<dbReference type="InterPro" id="IPR045220">
    <property type="entry name" value="FRHB/FDHB/HCAR-like"/>
</dbReference>
<comment type="caution">
    <text evidence="3">The sequence shown here is derived from an EMBL/GenBank/DDBJ whole genome shotgun (WGS) entry which is preliminary data.</text>
</comment>
<dbReference type="OrthoDB" id="3247493at2"/>
<dbReference type="Pfam" id="PF04422">
    <property type="entry name" value="FrhB_FdhB_N"/>
    <property type="match status" value="1"/>
</dbReference>
<dbReference type="Pfam" id="PF04432">
    <property type="entry name" value="FrhB_FdhB_C"/>
    <property type="match status" value="1"/>
</dbReference>
<dbReference type="Proteomes" id="UP000325415">
    <property type="component" value="Unassembled WGS sequence"/>
</dbReference>